<evidence type="ECO:0000313" key="2">
    <source>
        <dbReference type="EMBL" id="CEJ90509.1"/>
    </source>
</evidence>
<feature type="region of interest" description="Disordered" evidence="1">
    <location>
        <begin position="17"/>
        <end position="101"/>
    </location>
</feature>
<feature type="compositionally biased region" description="Polar residues" evidence="1">
    <location>
        <begin position="26"/>
        <end position="38"/>
    </location>
</feature>
<keyword evidence="3" id="KW-1185">Reference proteome</keyword>
<feature type="compositionally biased region" description="Polar residues" evidence="1">
    <location>
        <begin position="74"/>
        <end position="100"/>
    </location>
</feature>
<protein>
    <submittedName>
        <fullName evidence="2">Uncharacterized protein</fullName>
    </submittedName>
</protein>
<accession>A0A0A1T6T9</accession>
<evidence type="ECO:0000256" key="1">
    <source>
        <dbReference type="SAM" id="MobiDB-lite"/>
    </source>
</evidence>
<organism evidence="2 3">
    <name type="scientific">[Torrubiella] hemipterigena</name>
    <dbReference type="NCBI Taxonomy" id="1531966"/>
    <lineage>
        <taxon>Eukaryota</taxon>
        <taxon>Fungi</taxon>
        <taxon>Dikarya</taxon>
        <taxon>Ascomycota</taxon>
        <taxon>Pezizomycotina</taxon>
        <taxon>Sordariomycetes</taxon>
        <taxon>Hypocreomycetidae</taxon>
        <taxon>Hypocreales</taxon>
        <taxon>Clavicipitaceae</taxon>
        <taxon>Clavicipitaceae incertae sedis</taxon>
        <taxon>'Torrubiella' clade</taxon>
    </lineage>
</organism>
<gene>
    <name evidence="2" type="ORF">VHEMI06291</name>
</gene>
<proteinExistence type="predicted"/>
<dbReference type="OrthoDB" id="410307at2759"/>
<reference evidence="2 3" key="1">
    <citation type="journal article" date="2015" name="Genome Announc.">
        <title>Draft Genome Sequence and Gene Annotation of the Entomopathogenic Fungus Verticillium hemipterigenum.</title>
        <authorList>
            <person name="Horn F."/>
            <person name="Habel A."/>
            <person name="Scharf D.H."/>
            <person name="Dworschak J."/>
            <person name="Brakhage A.A."/>
            <person name="Guthke R."/>
            <person name="Hertweck C."/>
            <person name="Linde J."/>
        </authorList>
    </citation>
    <scope>NUCLEOTIDE SEQUENCE [LARGE SCALE GENOMIC DNA]</scope>
</reference>
<evidence type="ECO:0000313" key="3">
    <source>
        <dbReference type="Proteomes" id="UP000039046"/>
    </source>
</evidence>
<dbReference type="AlphaFoldDB" id="A0A0A1T6T9"/>
<dbReference type="EMBL" id="CDHN01000003">
    <property type="protein sequence ID" value="CEJ90509.1"/>
    <property type="molecule type" value="Genomic_DNA"/>
</dbReference>
<name>A0A0A1T6T9_9HYPO</name>
<dbReference type="Proteomes" id="UP000039046">
    <property type="component" value="Unassembled WGS sequence"/>
</dbReference>
<sequence length="318" mass="35746">MSDEQKELLARIGQLAGQINRHKNQRSSTAAVPSQNPYGTRHRNQTYRSAPYYASSGRGGYRAGRPTPHHHRTLNLNPKGNSNGTSSPAASTDTESTGWVSKTDRHRQLINASVYEKQSQSRTKAIEATRQRKLQKKYAGEKSRFNAFLQTQNVTVASVNSGAGANLEISIEDIKFIVRDGGKKLVRSSREFGNKSTRKPCASFNSFEDNLESAPTTPKTAIIAGVRFHRTKTGNLVANRVMRDHRCVCLHFRQTMLTLESRYGTIKKTDVLCKTFSTTGNLLAICTRWHIVMLSELFTSPLRQLLLTLRFRFMSQRP</sequence>